<sequence>MRHPRVSAKPPTDFQAMSDSSSKAPLPLRHPSAGNLDTRPTLLRAGDGPTPLPPASFPHGAEAPLDTVRFAPDVDDSILSKLVGSVGPLEGKRVLDLGCGAGGCSLALARKGAHVIAVEGSTARLTQARAAAEIAQLKVEFHHSDLADLAFQRADSIDLVIAVYSLSGVQDLGRVFRQLHRIMKPEAALVMSVPHPFSLMLELDADEQSTPYLTRTSWHDQAISWRASGDEGVTHVHQVSELFTSLIRANFRVDTIVEPEAVTAPAATRPPSVHFSELANWVPSSLVIRARKEGT</sequence>
<feature type="domain" description="Methyltransferase" evidence="3">
    <location>
        <begin position="94"/>
        <end position="185"/>
    </location>
</feature>
<gene>
    <name evidence="4" type="ORF">UFOPK3046_01035</name>
    <name evidence="5" type="ORF">UFOPK3914_01490</name>
    <name evidence="6" type="ORF">UFOPK4354_01207</name>
</gene>
<dbReference type="SUPFAM" id="SSF53335">
    <property type="entry name" value="S-adenosyl-L-methionine-dependent methyltransferases"/>
    <property type="match status" value="1"/>
</dbReference>
<dbReference type="Gene3D" id="3.40.50.150">
    <property type="entry name" value="Vaccinia Virus protein VP39"/>
    <property type="match status" value="1"/>
</dbReference>
<feature type="region of interest" description="Disordered" evidence="2">
    <location>
        <begin position="1"/>
        <end position="60"/>
    </location>
</feature>
<proteinExistence type="predicted"/>
<evidence type="ECO:0000313" key="6">
    <source>
        <dbReference type="EMBL" id="CAB5067435.1"/>
    </source>
</evidence>
<dbReference type="InterPro" id="IPR029063">
    <property type="entry name" value="SAM-dependent_MTases_sf"/>
</dbReference>
<evidence type="ECO:0000256" key="1">
    <source>
        <dbReference type="ARBA" id="ARBA00022679"/>
    </source>
</evidence>
<name>A0A6J7NES0_9ZZZZ</name>
<protein>
    <submittedName>
        <fullName evidence="5">Unannotated protein</fullName>
    </submittedName>
</protein>
<dbReference type="EMBL" id="CAFBOG010000157">
    <property type="protein sequence ID" value="CAB4989059.1"/>
    <property type="molecule type" value="Genomic_DNA"/>
</dbReference>
<dbReference type="Pfam" id="PF13649">
    <property type="entry name" value="Methyltransf_25"/>
    <property type="match status" value="1"/>
</dbReference>
<dbReference type="PANTHER" id="PTHR43861">
    <property type="entry name" value="TRANS-ACONITATE 2-METHYLTRANSFERASE-RELATED"/>
    <property type="match status" value="1"/>
</dbReference>
<evidence type="ECO:0000313" key="4">
    <source>
        <dbReference type="EMBL" id="CAB4809229.1"/>
    </source>
</evidence>
<dbReference type="GO" id="GO:0016740">
    <property type="term" value="F:transferase activity"/>
    <property type="evidence" value="ECO:0007669"/>
    <property type="project" value="UniProtKB-KW"/>
</dbReference>
<accession>A0A6J7NES0</accession>
<dbReference type="InterPro" id="IPR041698">
    <property type="entry name" value="Methyltransf_25"/>
</dbReference>
<dbReference type="EMBL" id="CAFBQW010000134">
    <property type="protein sequence ID" value="CAB5067435.1"/>
    <property type="molecule type" value="Genomic_DNA"/>
</dbReference>
<dbReference type="AlphaFoldDB" id="A0A6J7NES0"/>
<dbReference type="CDD" id="cd02440">
    <property type="entry name" value="AdoMet_MTases"/>
    <property type="match status" value="1"/>
</dbReference>
<dbReference type="EMBL" id="CAFAAQ010000085">
    <property type="protein sequence ID" value="CAB4809229.1"/>
    <property type="molecule type" value="Genomic_DNA"/>
</dbReference>
<evidence type="ECO:0000313" key="5">
    <source>
        <dbReference type="EMBL" id="CAB4989059.1"/>
    </source>
</evidence>
<keyword evidence="1" id="KW-0808">Transferase</keyword>
<evidence type="ECO:0000256" key="2">
    <source>
        <dbReference type="SAM" id="MobiDB-lite"/>
    </source>
</evidence>
<evidence type="ECO:0000259" key="3">
    <source>
        <dbReference type="Pfam" id="PF13649"/>
    </source>
</evidence>
<reference evidence="5" key="1">
    <citation type="submission" date="2020-05" db="EMBL/GenBank/DDBJ databases">
        <authorList>
            <person name="Chiriac C."/>
            <person name="Salcher M."/>
            <person name="Ghai R."/>
            <person name="Kavagutti S V."/>
        </authorList>
    </citation>
    <scope>NUCLEOTIDE SEQUENCE</scope>
</reference>
<organism evidence="5">
    <name type="scientific">freshwater metagenome</name>
    <dbReference type="NCBI Taxonomy" id="449393"/>
    <lineage>
        <taxon>unclassified sequences</taxon>
        <taxon>metagenomes</taxon>
        <taxon>ecological metagenomes</taxon>
    </lineage>
</organism>